<dbReference type="STRING" id="1650663.GCA_001486665_01865"/>
<organism evidence="1 2">
    <name type="scientific">Allofournierella massiliensis</name>
    <dbReference type="NCBI Taxonomy" id="1650663"/>
    <lineage>
        <taxon>Bacteria</taxon>
        <taxon>Bacillati</taxon>
        <taxon>Bacillota</taxon>
        <taxon>Clostridia</taxon>
        <taxon>Eubacteriales</taxon>
        <taxon>Oscillospiraceae</taxon>
        <taxon>Allofournierella</taxon>
    </lineage>
</organism>
<dbReference type="RefSeq" id="WP_058964274.1">
    <property type="nucleotide sequence ID" value="NZ_CABKVM010000017.1"/>
</dbReference>
<dbReference type="NCBIfam" id="TIGR02678">
    <property type="entry name" value="TIGR02678 family protein"/>
    <property type="match status" value="1"/>
</dbReference>
<comment type="caution">
    <text evidence="1">The sequence shown here is derived from an EMBL/GenBank/DDBJ whole genome shotgun (WGS) entry which is preliminary data.</text>
</comment>
<dbReference type="Proteomes" id="UP000295184">
    <property type="component" value="Unassembled WGS sequence"/>
</dbReference>
<name>A0A4R1QT74_9FIRM</name>
<evidence type="ECO:0000313" key="2">
    <source>
        <dbReference type="Proteomes" id="UP000295184"/>
    </source>
</evidence>
<protein>
    <submittedName>
        <fullName evidence="1">Uncharacterized protein (TIGR02678 family)</fullName>
    </submittedName>
</protein>
<dbReference type="InterPro" id="IPR013494">
    <property type="entry name" value="CHP02678"/>
</dbReference>
<dbReference type="Pfam" id="PF09661">
    <property type="entry name" value="DUF2398"/>
    <property type="match status" value="1"/>
</dbReference>
<accession>A0A4R1QT74</accession>
<dbReference type="OrthoDB" id="1654131at2"/>
<dbReference type="AlphaFoldDB" id="A0A4R1QT74"/>
<proteinExistence type="predicted"/>
<sequence>MDEFRTLLNQLWIRREDDRELFYRIRRKLPDLRRTLRDQFGWEIVSTETLIRLVKEPGKADAAFGISDLTEISDYCLLCGVLLMLEDKDDGQRFLLSELTQALSAYVKPYWHELSWERYQCRASLVRVLQYSERIGLLHSCEGESNAFASHQEQEVLYENTGLCRYFSVNFHRDISGYTSLSDFENPPVDGPDSDRGTFRTYRAYRQLALAPAVYWTDPADPVYAYIKNQRGMVEHNLDETIGGTLQVYHNGAFFLPEEGVPCGDCFPRDQMLSDIILLLFERLSEKTACGTFDRTADDRIHLTYQAFFDELDALRREHQAQWGKTAAEKELSALAQDVLEELSYWGFAFVDQDIIAFNPGFSLWQGIYPKKQ</sequence>
<dbReference type="EMBL" id="SLUM01000012">
    <property type="protein sequence ID" value="TCL56707.1"/>
    <property type="molecule type" value="Genomic_DNA"/>
</dbReference>
<reference evidence="1 2" key="1">
    <citation type="submission" date="2019-03" db="EMBL/GenBank/DDBJ databases">
        <title>Genomic Encyclopedia of Type Strains, Phase IV (KMG-IV): sequencing the most valuable type-strain genomes for metagenomic binning, comparative biology and taxonomic classification.</title>
        <authorList>
            <person name="Goeker M."/>
        </authorList>
    </citation>
    <scope>NUCLEOTIDE SEQUENCE [LARGE SCALE GENOMIC DNA]</scope>
    <source>
        <strain evidence="1 2">DSM 100451</strain>
    </source>
</reference>
<evidence type="ECO:0000313" key="1">
    <source>
        <dbReference type="EMBL" id="TCL56707.1"/>
    </source>
</evidence>
<gene>
    <name evidence="1" type="ORF">EDD77_11220</name>
</gene>